<dbReference type="Gene3D" id="6.10.250.3120">
    <property type="match status" value="1"/>
</dbReference>
<keyword evidence="5" id="KW-0175">Coiled coil</keyword>
<dbReference type="EMBL" id="CAWYQH010000163">
    <property type="protein sequence ID" value="CAK8697612.1"/>
    <property type="molecule type" value="Genomic_DNA"/>
</dbReference>
<keyword evidence="3" id="KW-0963">Cytoplasm</keyword>
<keyword evidence="4" id="KW-0206">Cytoskeleton</keyword>
<evidence type="ECO:0000256" key="1">
    <source>
        <dbReference type="ARBA" id="ARBA00004245"/>
    </source>
</evidence>
<sequence>MAPRSNRLLYVSCPSSPGTLSPPGSPQWCQVAGLLQTSGTPYNETFSASSQNHYRSAASKAQILFHVQKNMTIDDVEENETHENIVDKKVELILRIKSKLEDLEYTKALLKVEMRENECLGKQIHEQAKRACTQRELEKYNILVQDIDKVINLRLSIIRRLACVDNTINMLSTSADEQEVRLLYQKRDKLNKQKEEAEELKLNSDKRQALVSSILAGHLDKEQFADFKHYMEMKSTLIAEQRELDEKFRLGEEQVRCLYDSLSEDWQLYIDQVTAEK</sequence>
<evidence type="ECO:0000256" key="2">
    <source>
        <dbReference type="ARBA" id="ARBA00006469"/>
    </source>
</evidence>
<dbReference type="InterPro" id="IPR027685">
    <property type="entry name" value="Shroom_fam"/>
</dbReference>
<dbReference type="PROSITE" id="PS51307">
    <property type="entry name" value="ASD2"/>
    <property type="match status" value="1"/>
</dbReference>
<proteinExistence type="inferred from homology"/>
<evidence type="ECO:0000256" key="3">
    <source>
        <dbReference type="ARBA" id="ARBA00022490"/>
    </source>
</evidence>
<name>A0ABP0H0U4_CLALP</name>
<evidence type="ECO:0000313" key="7">
    <source>
        <dbReference type="EMBL" id="CAK8697612.1"/>
    </source>
</evidence>
<evidence type="ECO:0000256" key="5">
    <source>
        <dbReference type="SAM" id="Coils"/>
    </source>
</evidence>
<comment type="subcellular location">
    <subcellularLocation>
        <location evidence="1">Cytoplasm</location>
        <location evidence="1">Cytoskeleton</location>
    </subcellularLocation>
</comment>
<evidence type="ECO:0000259" key="6">
    <source>
        <dbReference type="PROSITE" id="PS51307"/>
    </source>
</evidence>
<dbReference type="PANTHER" id="PTHR15012">
    <property type="entry name" value="APICAL PROTEIN/SHROOM-RELATED"/>
    <property type="match status" value="1"/>
</dbReference>
<evidence type="ECO:0000313" key="8">
    <source>
        <dbReference type="Proteomes" id="UP001642483"/>
    </source>
</evidence>
<dbReference type="Pfam" id="PF08687">
    <property type="entry name" value="ASD2"/>
    <property type="match status" value="1"/>
</dbReference>
<gene>
    <name evidence="7" type="ORF">CVLEPA_LOCUS31119</name>
</gene>
<feature type="coiled-coil region" evidence="5">
    <location>
        <begin position="180"/>
        <end position="210"/>
    </location>
</feature>
<protein>
    <recommendedName>
        <fullName evidence="6">ASD2 domain-containing protein</fullName>
    </recommendedName>
</protein>
<accession>A0ABP0H0U4</accession>
<comment type="similarity">
    <text evidence="2">Belongs to the shroom family.</text>
</comment>
<organism evidence="7 8">
    <name type="scientific">Clavelina lepadiformis</name>
    <name type="common">Light-bulb sea squirt</name>
    <name type="synonym">Ascidia lepadiformis</name>
    <dbReference type="NCBI Taxonomy" id="159417"/>
    <lineage>
        <taxon>Eukaryota</taxon>
        <taxon>Metazoa</taxon>
        <taxon>Chordata</taxon>
        <taxon>Tunicata</taxon>
        <taxon>Ascidiacea</taxon>
        <taxon>Aplousobranchia</taxon>
        <taxon>Clavelinidae</taxon>
        <taxon>Clavelina</taxon>
    </lineage>
</organism>
<dbReference type="Proteomes" id="UP001642483">
    <property type="component" value="Unassembled WGS sequence"/>
</dbReference>
<dbReference type="InterPro" id="IPR014799">
    <property type="entry name" value="ASD2_dom"/>
</dbReference>
<comment type="caution">
    <text evidence="7">The sequence shown here is derived from an EMBL/GenBank/DDBJ whole genome shotgun (WGS) entry which is preliminary data.</text>
</comment>
<reference evidence="7 8" key="1">
    <citation type="submission" date="2024-02" db="EMBL/GenBank/DDBJ databases">
        <authorList>
            <person name="Daric V."/>
            <person name="Darras S."/>
        </authorList>
    </citation>
    <scope>NUCLEOTIDE SEQUENCE [LARGE SCALE GENOMIC DNA]</scope>
</reference>
<dbReference type="PANTHER" id="PTHR15012:SF32">
    <property type="entry name" value="PROTEIN SHROOM"/>
    <property type="match status" value="1"/>
</dbReference>
<feature type="domain" description="ASD2" evidence="6">
    <location>
        <begin position="1"/>
        <end position="263"/>
    </location>
</feature>
<keyword evidence="8" id="KW-1185">Reference proteome</keyword>
<evidence type="ECO:0000256" key="4">
    <source>
        <dbReference type="ARBA" id="ARBA00023212"/>
    </source>
</evidence>